<organism evidence="1 2">
    <name type="scientific">Rheinheimera phage vB_RspM_Barba1A</name>
    <dbReference type="NCBI Taxonomy" id="2565659"/>
    <lineage>
        <taxon>Viruses</taxon>
        <taxon>Duplodnaviria</taxon>
        <taxon>Heunggongvirae</taxon>
        <taxon>Uroviricota</taxon>
        <taxon>Caudoviricetes</taxon>
        <taxon>Barbavirus</taxon>
        <taxon>Barbavirus barba18A</taxon>
    </lineage>
</organism>
<proteinExistence type="predicted"/>
<evidence type="ECO:0000313" key="1">
    <source>
        <dbReference type="EMBL" id="QCQ57901.1"/>
    </source>
</evidence>
<accession>A0A4P8MV61</accession>
<evidence type="ECO:0000313" key="2">
    <source>
        <dbReference type="Proteomes" id="UP000304214"/>
    </source>
</evidence>
<name>A0A4P8MV61_9CAUD</name>
<dbReference type="EMBL" id="MK719701">
    <property type="protein sequence ID" value="QCQ57901.1"/>
    <property type="molecule type" value="Genomic_DNA"/>
</dbReference>
<protein>
    <submittedName>
        <fullName evidence="1">Uncharacterized protein</fullName>
    </submittedName>
</protein>
<reference evidence="1 2" key="1">
    <citation type="submission" date="2019-03" db="EMBL/GenBank/DDBJ databases">
        <title>Genomic and seasonal variations among aquatic phages infecting the Baltic Sea Gammaproteobacteria Rheinheimera sp. bal341.</title>
        <authorList>
            <person name="Nilsson E."/>
            <person name="Li K."/>
            <person name="Fridlund J."/>
            <person name="Sulcius S."/>
            <person name="Bunse C."/>
            <person name="Karlsson C.M.G."/>
            <person name="Lindh M."/>
            <person name="Lundin D."/>
            <person name="Pinhassi J."/>
            <person name="Holmfeldt K."/>
        </authorList>
    </citation>
    <scope>NUCLEOTIDE SEQUENCE [LARGE SCALE GENOMIC DNA]</scope>
</reference>
<dbReference type="Proteomes" id="UP000304214">
    <property type="component" value="Segment"/>
</dbReference>
<sequence>MNNQITINDTDRAVADYLKANHIHFNSRYNGTKKAFDDKNVMDSWAVKIGLHEFEYYTGVGHRISCLKNMYKLTTKQLDGVKDLKELLGKDRLDNTVFKLSDGVSYAVSPTQASVLYCLLLDASGAEENFYDWCANFGYETDSRKAIDIHNACCDILLKMRKIFTSAQRAELSELLQDY</sequence>
<gene>
    <name evidence="1" type="ORF">Barba1A_gp050</name>
</gene>